<keyword evidence="2" id="KW-1185">Reference proteome</keyword>
<dbReference type="Proteomes" id="UP000542674">
    <property type="component" value="Unassembled WGS sequence"/>
</dbReference>
<dbReference type="AlphaFoldDB" id="A0A7W7SZ86"/>
<organism evidence="1 2">
    <name type="scientific">Saccharothrix violaceirubra</name>
    <dbReference type="NCBI Taxonomy" id="413306"/>
    <lineage>
        <taxon>Bacteria</taxon>
        <taxon>Bacillati</taxon>
        <taxon>Actinomycetota</taxon>
        <taxon>Actinomycetes</taxon>
        <taxon>Pseudonocardiales</taxon>
        <taxon>Pseudonocardiaceae</taxon>
        <taxon>Saccharothrix</taxon>
    </lineage>
</organism>
<dbReference type="Pfam" id="PF20062">
    <property type="entry name" value="DUF6461"/>
    <property type="match status" value="1"/>
</dbReference>
<evidence type="ECO:0000313" key="1">
    <source>
        <dbReference type="EMBL" id="MBB4963072.1"/>
    </source>
</evidence>
<evidence type="ECO:0000313" key="2">
    <source>
        <dbReference type="Proteomes" id="UP000542674"/>
    </source>
</evidence>
<reference evidence="1 2" key="1">
    <citation type="submission" date="2020-08" db="EMBL/GenBank/DDBJ databases">
        <title>Sequencing the genomes of 1000 actinobacteria strains.</title>
        <authorList>
            <person name="Klenk H.-P."/>
        </authorList>
    </citation>
    <scope>NUCLEOTIDE SEQUENCE [LARGE SCALE GENOMIC DNA]</scope>
    <source>
        <strain evidence="1 2">DSM 45084</strain>
    </source>
</reference>
<dbReference type="EMBL" id="JACHJS010000001">
    <property type="protein sequence ID" value="MBB4963072.1"/>
    <property type="molecule type" value="Genomic_DNA"/>
</dbReference>
<sequence>MSDDATDHYADLLDNGPLPDEALCLTAVRGLSVDEALRRYGGFRSARTETLRDAGRYSLDAYPDELSLVVADEVDGWVLLAHDNGWEGASTEVLARLSTGTTAAVAYWNVDFDSSLAVAVDGRVHAFEFIVGESTDDPVLGPYLDGLDFEDAERMCAASLAFVERVSGVRLTDEWIRAPHPVSAVADDLCFTGPTGWTSTAAPELVGRPVDAAVDWACQAAGIRVDDDHPPVVDLYLRALEAQWARCLPADPDAPKVRRLQDQVRRRNADKSIERALFARAHAVSAIEGLRAGNVDRVLYNACQVDPARWPELRALLGR</sequence>
<name>A0A7W7SZ86_9PSEU</name>
<comment type="caution">
    <text evidence="1">The sequence shown here is derived from an EMBL/GenBank/DDBJ whole genome shotgun (WGS) entry which is preliminary data.</text>
</comment>
<dbReference type="RefSeq" id="WP_184665904.1">
    <property type="nucleotide sequence ID" value="NZ_BAABAI010000004.1"/>
</dbReference>
<proteinExistence type="predicted"/>
<dbReference type="InterPro" id="IPR045592">
    <property type="entry name" value="DUF6461"/>
</dbReference>
<protein>
    <submittedName>
        <fullName evidence="1">Uncharacterized protein</fullName>
    </submittedName>
</protein>
<accession>A0A7W7SZ86</accession>
<gene>
    <name evidence="1" type="ORF">F4559_000431</name>
</gene>